<organism evidence="2 3">
    <name type="scientific">Effrenium voratum</name>
    <dbReference type="NCBI Taxonomy" id="2562239"/>
    <lineage>
        <taxon>Eukaryota</taxon>
        <taxon>Sar</taxon>
        <taxon>Alveolata</taxon>
        <taxon>Dinophyceae</taxon>
        <taxon>Suessiales</taxon>
        <taxon>Symbiodiniaceae</taxon>
        <taxon>Effrenium</taxon>
    </lineage>
</organism>
<comment type="caution">
    <text evidence="2">The sequence shown here is derived from an EMBL/GenBank/DDBJ whole genome shotgun (WGS) entry which is preliminary data.</text>
</comment>
<dbReference type="SMART" id="SM00225">
    <property type="entry name" value="BTB"/>
    <property type="match status" value="1"/>
</dbReference>
<gene>
    <name evidence="2" type="ORF">EVOR1521_LOCUS14719</name>
</gene>
<dbReference type="CDD" id="cd18316">
    <property type="entry name" value="BTB_POZ_KCTD-like"/>
    <property type="match status" value="1"/>
</dbReference>
<protein>
    <recommendedName>
        <fullName evidence="1">BTB domain-containing protein</fullName>
    </recommendedName>
</protein>
<dbReference type="PANTHER" id="PTHR14499:SF136">
    <property type="entry name" value="GH08630P"/>
    <property type="match status" value="1"/>
</dbReference>
<dbReference type="InterPro" id="IPR000210">
    <property type="entry name" value="BTB/POZ_dom"/>
</dbReference>
<dbReference type="InterPro" id="IPR011333">
    <property type="entry name" value="SKP1/BTB/POZ_sf"/>
</dbReference>
<dbReference type="SUPFAM" id="SSF54695">
    <property type="entry name" value="POZ domain"/>
    <property type="match status" value="1"/>
</dbReference>
<dbReference type="InterPro" id="IPR003131">
    <property type="entry name" value="T1-type_BTB"/>
</dbReference>
<feature type="domain" description="BTB" evidence="1">
    <location>
        <begin position="13"/>
        <end position="109"/>
    </location>
</feature>
<evidence type="ECO:0000313" key="3">
    <source>
        <dbReference type="Proteomes" id="UP001178507"/>
    </source>
</evidence>
<reference evidence="2" key="1">
    <citation type="submission" date="2023-08" db="EMBL/GenBank/DDBJ databases">
        <authorList>
            <person name="Chen Y."/>
            <person name="Shah S."/>
            <person name="Dougan E. K."/>
            <person name="Thang M."/>
            <person name="Chan C."/>
        </authorList>
    </citation>
    <scope>NUCLEOTIDE SEQUENCE</scope>
</reference>
<dbReference type="PANTHER" id="PTHR14499">
    <property type="entry name" value="POTASSIUM CHANNEL TETRAMERIZATION DOMAIN-CONTAINING"/>
    <property type="match status" value="1"/>
</dbReference>
<dbReference type="Gene3D" id="3.30.710.10">
    <property type="entry name" value="Potassium Channel Kv1.1, Chain A"/>
    <property type="match status" value="1"/>
</dbReference>
<proteinExistence type="predicted"/>
<dbReference type="GO" id="GO:0051260">
    <property type="term" value="P:protein homooligomerization"/>
    <property type="evidence" value="ECO:0007669"/>
    <property type="project" value="InterPro"/>
</dbReference>
<dbReference type="AlphaFoldDB" id="A0AA36IJL9"/>
<dbReference type="EMBL" id="CAUJNA010001781">
    <property type="protein sequence ID" value="CAJ1389008.1"/>
    <property type="molecule type" value="Genomic_DNA"/>
</dbReference>
<sequence>MDSAETVNASAKEVVTFNVGGTLFQVLYEPTLTLHPSSLLCQLAQERHGDETIFVEADPELFKYLLGYLRHRKIFLPHCVSKAAVLREAAALGLSVSPHDIEQQFVPFPPADSSAQQPLAEGIKLLLEQARSLYAQALTAQQQQVGLPEDVAFIYLPDLRRHEHFLKQDWGDAERDHAWVACGQCGTWYWADRSPNQRSGKYFETQTKCPRGH</sequence>
<name>A0AA36IJL9_9DINO</name>
<accession>A0AA36IJL9</accession>
<evidence type="ECO:0000259" key="1">
    <source>
        <dbReference type="SMART" id="SM00225"/>
    </source>
</evidence>
<dbReference type="Proteomes" id="UP001178507">
    <property type="component" value="Unassembled WGS sequence"/>
</dbReference>
<keyword evidence="3" id="KW-1185">Reference proteome</keyword>
<evidence type="ECO:0000313" key="2">
    <source>
        <dbReference type="EMBL" id="CAJ1389008.1"/>
    </source>
</evidence>
<dbReference type="Pfam" id="PF02214">
    <property type="entry name" value="BTB_2"/>
    <property type="match status" value="1"/>
</dbReference>